<dbReference type="RefSeq" id="XP_001745816.1">
    <property type="nucleotide sequence ID" value="XM_001745764.1"/>
</dbReference>
<accession>A9UZJ2</accession>
<feature type="coiled-coil region" evidence="1">
    <location>
        <begin position="62"/>
        <end position="152"/>
    </location>
</feature>
<evidence type="ECO:0000313" key="2">
    <source>
        <dbReference type="EMBL" id="EDQ89240.1"/>
    </source>
</evidence>
<dbReference type="KEGG" id="mbr:MONBRDRAFT_8266"/>
<dbReference type="AlphaFoldDB" id="A9UZJ2"/>
<reference evidence="2 3" key="1">
    <citation type="journal article" date="2008" name="Nature">
        <title>The genome of the choanoflagellate Monosiga brevicollis and the origin of metazoans.</title>
        <authorList>
            <consortium name="JGI Sequencing"/>
            <person name="King N."/>
            <person name="Westbrook M.J."/>
            <person name="Young S.L."/>
            <person name="Kuo A."/>
            <person name="Abedin M."/>
            <person name="Chapman J."/>
            <person name="Fairclough S."/>
            <person name="Hellsten U."/>
            <person name="Isogai Y."/>
            <person name="Letunic I."/>
            <person name="Marr M."/>
            <person name="Pincus D."/>
            <person name="Putnam N."/>
            <person name="Rokas A."/>
            <person name="Wright K.J."/>
            <person name="Zuzow R."/>
            <person name="Dirks W."/>
            <person name="Good M."/>
            <person name="Goodstein D."/>
            <person name="Lemons D."/>
            <person name="Li W."/>
            <person name="Lyons J.B."/>
            <person name="Morris A."/>
            <person name="Nichols S."/>
            <person name="Richter D.J."/>
            <person name="Salamov A."/>
            <person name="Bork P."/>
            <person name="Lim W.A."/>
            <person name="Manning G."/>
            <person name="Miller W.T."/>
            <person name="McGinnis W."/>
            <person name="Shapiro H."/>
            <person name="Tjian R."/>
            <person name="Grigoriev I.V."/>
            <person name="Rokhsar D."/>
        </authorList>
    </citation>
    <scope>NUCLEOTIDE SEQUENCE [LARGE SCALE GENOMIC DNA]</scope>
    <source>
        <strain evidence="3">MX1 / ATCC 50154</strain>
    </source>
</reference>
<gene>
    <name evidence="2" type="ORF">MONBRDRAFT_8266</name>
</gene>
<keyword evidence="1" id="KW-0175">Coiled coil</keyword>
<evidence type="ECO:0000313" key="3">
    <source>
        <dbReference type="Proteomes" id="UP000001357"/>
    </source>
</evidence>
<dbReference type="GeneID" id="5891193"/>
<dbReference type="Proteomes" id="UP000001357">
    <property type="component" value="Unassembled WGS sequence"/>
</dbReference>
<evidence type="ECO:0000256" key="1">
    <source>
        <dbReference type="SAM" id="Coils"/>
    </source>
</evidence>
<dbReference type="InParanoid" id="A9UZJ2"/>
<sequence>MADEADEVARLQAYAKRIEELEAEVRLIVQENDELLNENEEQDDPVLHRTTAQYERILADLNRQHEEEVEVVHRELARERQKMARQHEQLEAANSGVSEAKALLQDLRRRLDVASRAKRDLESRNMTLEEQLDEARAQNQAYSAHLKQVLEKVADKRQQQLLDLGRVAEQSRRQRNEALQEASRRDEELQILAEQMRRQQADV</sequence>
<name>A9UZJ2_MONBE</name>
<organism evidence="2 3">
    <name type="scientific">Monosiga brevicollis</name>
    <name type="common">Choanoflagellate</name>
    <dbReference type="NCBI Taxonomy" id="81824"/>
    <lineage>
        <taxon>Eukaryota</taxon>
        <taxon>Choanoflagellata</taxon>
        <taxon>Craspedida</taxon>
        <taxon>Salpingoecidae</taxon>
        <taxon>Monosiga</taxon>
    </lineage>
</organism>
<feature type="coiled-coil region" evidence="1">
    <location>
        <begin position="4"/>
        <end position="38"/>
    </location>
</feature>
<proteinExistence type="predicted"/>
<keyword evidence="3" id="KW-1185">Reference proteome</keyword>
<protein>
    <submittedName>
        <fullName evidence="2">Uncharacterized protein</fullName>
    </submittedName>
</protein>
<dbReference type="EMBL" id="CH991551">
    <property type="protein sequence ID" value="EDQ89240.1"/>
    <property type="molecule type" value="Genomic_DNA"/>
</dbReference>